<dbReference type="EMBL" id="BLBS01000042">
    <property type="protein sequence ID" value="GET90667.1"/>
    <property type="molecule type" value="Genomic_DNA"/>
</dbReference>
<dbReference type="OrthoDB" id="6338095at2759"/>
<reference evidence="3 6" key="1">
    <citation type="submission" date="2019-11" db="EMBL/GenBank/DDBJ databases">
        <title>Leishmania tarentolae CDS.</title>
        <authorList>
            <person name="Goto Y."/>
            <person name="Yamagishi J."/>
        </authorList>
    </citation>
    <scope>NUCLEOTIDE SEQUENCE [LARGE SCALE GENOMIC DNA]</scope>
    <source>
        <strain evidence="3 6">Parrot Tar II</strain>
    </source>
</reference>
<dbReference type="EMBL" id="BLBS01000159">
    <property type="protein sequence ID" value="GET94006.1"/>
    <property type="molecule type" value="Genomic_DNA"/>
</dbReference>
<dbReference type="VEuPathDB" id="TriTrypDB:LtaPh_9919001"/>
<dbReference type="AlphaFoldDB" id="A0A640KSZ5"/>
<organism evidence="3 6">
    <name type="scientific">Leishmania tarentolae</name>
    <name type="common">Sauroleishmania tarentolae</name>
    <dbReference type="NCBI Taxonomy" id="5689"/>
    <lineage>
        <taxon>Eukaryota</taxon>
        <taxon>Discoba</taxon>
        <taxon>Euglenozoa</taxon>
        <taxon>Kinetoplastea</taxon>
        <taxon>Metakinetoplastina</taxon>
        <taxon>Trypanosomatida</taxon>
        <taxon>Trypanosomatidae</taxon>
        <taxon>Leishmaniinae</taxon>
        <taxon>Leishmania</taxon>
        <taxon>lizard Leishmania</taxon>
    </lineage>
</organism>
<feature type="compositionally biased region" description="Basic and acidic residues" evidence="1">
    <location>
        <begin position="27"/>
        <end position="44"/>
    </location>
</feature>
<proteinExistence type="predicted"/>
<comment type="caution">
    <text evidence="3">The sequence shown here is derived from an EMBL/GenBank/DDBJ whole genome shotgun (WGS) entry which is preliminary data.</text>
</comment>
<protein>
    <submittedName>
        <fullName evidence="3">Uncharacterized protein</fullName>
    </submittedName>
</protein>
<evidence type="ECO:0000313" key="6">
    <source>
        <dbReference type="Proteomes" id="UP000419144"/>
    </source>
</evidence>
<dbReference type="EMBL" id="BLBS01000042">
    <property type="protein sequence ID" value="GET90661.1"/>
    <property type="molecule type" value="Genomic_DNA"/>
</dbReference>
<name>A0A640KSZ5_LEITA</name>
<dbReference type="EMBL" id="BLBS01000159">
    <property type="protein sequence ID" value="GET94012.1"/>
    <property type="molecule type" value="Genomic_DNA"/>
</dbReference>
<evidence type="ECO:0000313" key="3">
    <source>
        <dbReference type="EMBL" id="GET90667.1"/>
    </source>
</evidence>
<evidence type="ECO:0000313" key="5">
    <source>
        <dbReference type="EMBL" id="GET94012.1"/>
    </source>
</evidence>
<dbReference type="VEuPathDB" id="TriTrypDB:LtaPh_3008061"/>
<dbReference type="VEuPathDB" id="TriTrypDB:LtaPh_3008000"/>
<feature type="region of interest" description="Disordered" evidence="1">
    <location>
        <begin position="15"/>
        <end position="44"/>
    </location>
</feature>
<accession>A0A640KSZ5</accession>
<evidence type="ECO:0000313" key="2">
    <source>
        <dbReference type="EMBL" id="GET90661.1"/>
    </source>
</evidence>
<keyword evidence="6" id="KW-1185">Reference proteome</keyword>
<evidence type="ECO:0000313" key="4">
    <source>
        <dbReference type="EMBL" id="GET94006.1"/>
    </source>
</evidence>
<evidence type="ECO:0000256" key="1">
    <source>
        <dbReference type="SAM" id="MobiDB-lite"/>
    </source>
</evidence>
<sequence>MVTRASLDVLNAATGPLVSGADANSEEASRRKPHTGDRSALDATLHRERDITQWKSVLCPDSDHYWITFPATVGNDMELIAPTRPQRDGKTTQRC</sequence>
<gene>
    <name evidence="2" type="ORF">LtaPh_3008000</name>
    <name evidence="3" type="ORF">LtaPh_3008061</name>
    <name evidence="4" type="ORF">LtaPh_9919001</name>
    <name evidence="5" type="ORF">LtaPh_9919601</name>
</gene>
<dbReference type="Proteomes" id="UP000419144">
    <property type="component" value="Unassembled WGS sequence"/>
</dbReference>
<dbReference type="VEuPathDB" id="TriTrypDB:LtaPh_9919601"/>